<dbReference type="RefSeq" id="WP_131307953.1">
    <property type="nucleotide sequence ID" value="NZ_SJFN01000009.1"/>
</dbReference>
<evidence type="ECO:0000313" key="2">
    <source>
        <dbReference type="Proteomes" id="UP000292781"/>
    </source>
</evidence>
<organism evidence="1 2">
    <name type="scientific">Siculibacillus lacustris</name>
    <dbReference type="NCBI Taxonomy" id="1549641"/>
    <lineage>
        <taxon>Bacteria</taxon>
        <taxon>Pseudomonadati</taxon>
        <taxon>Pseudomonadota</taxon>
        <taxon>Alphaproteobacteria</taxon>
        <taxon>Hyphomicrobiales</taxon>
        <taxon>Ancalomicrobiaceae</taxon>
        <taxon>Siculibacillus</taxon>
    </lineage>
</organism>
<reference evidence="1 2" key="1">
    <citation type="submission" date="2019-02" db="EMBL/GenBank/DDBJ databases">
        <title>Siculibacillus lacustris gen. nov., sp. nov., a new rosette-forming bacterium isolated from a freshwater crater lake (Lake St. Ana, Romania).</title>
        <authorList>
            <person name="Felfoldi T."/>
            <person name="Marton Z."/>
            <person name="Szabo A."/>
            <person name="Mentes A."/>
            <person name="Boka K."/>
            <person name="Marialigeti K."/>
            <person name="Mathe I."/>
            <person name="Koncz M."/>
            <person name="Schumann P."/>
            <person name="Toth E."/>
        </authorList>
    </citation>
    <scope>NUCLEOTIDE SEQUENCE [LARGE SCALE GENOMIC DNA]</scope>
    <source>
        <strain evidence="1 2">SA-279</strain>
    </source>
</reference>
<dbReference type="EMBL" id="SJFN01000009">
    <property type="protein sequence ID" value="TBW39041.1"/>
    <property type="molecule type" value="Genomic_DNA"/>
</dbReference>
<dbReference type="PROSITE" id="PS51257">
    <property type="entry name" value="PROKAR_LIPOPROTEIN"/>
    <property type="match status" value="1"/>
</dbReference>
<dbReference type="Proteomes" id="UP000292781">
    <property type="component" value="Unassembled WGS sequence"/>
</dbReference>
<keyword evidence="2" id="KW-1185">Reference proteome</keyword>
<proteinExistence type="predicted"/>
<sequence>MPARVPRPLALVLLAPLVVGCWGSSTDISVSRDTTRVSREVVDRTLATFRAVCAPLFAAHAADVAAVGAVVSDETATEPRRRGWGVHVDLTVTLRGSPRTFSGPVDTNEPARFLMGGGERPGLVAFTPTAAALCDRSAPPGRDQVFVPIPELTALLPRLRQQPTDAQRAWWADEMERAMAGDYQSQRNIAWCRFDGCDGVEPIDDAAACVWRLVIAAARDPRSDASDRENVEFYCRKALTPPDLADARTRAAALFRRIYGRDLPK</sequence>
<comment type="caution">
    <text evidence="1">The sequence shown here is derived from an EMBL/GenBank/DDBJ whole genome shotgun (WGS) entry which is preliminary data.</text>
</comment>
<dbReference type="AlphaFoldDB" id="A0A4Q9VSP0"/>
<gene>
    <name evidence="1" type="ORF">EYW49_07885</name>
</gene>
<evidence type="ECO:0000313" key="1">
    <source>
        <dbReference type="EMBL" id="TBW39041.1"/>
    </source>
</evidence>
<name>A0A4Q9VSP0_9HYPH</name>
<dbReference type="OrthoDB" id="7226379at2"/>
<accession>A0A4Q9VSP0</accession>
<protein>
    <submittedName>
        <fullName evidence="1">Uncharacterized protein</fullName>
    </submittedName>
</protein>